<organism evidence="5 6">
    <name type="scientific">Stentor coeruleus</name>
    <dbReference type="NCBI Taxonomy" id="5963"/>
    <lineage>
        <taxon>Eukaryota</taxon>
        <taxon>Sar</taxon>
        <taxon>Alveolata</taxon>
        <taxon>Ciliophora</taxon>
        <taxon>Postciliodesmatophora</taxon>
        <taxon>Heterotrichea</taxon>
        <taxon>Heterotrichida</taxon>
        <taxon>Stentoridae</taxon>
        <taxon>Stentor</taxon>
    </lineage>
</organism>
<dbReference type="PANTHER" id="PTHR24113">
    <property type="entry name" value="RAN GTPASE-ACTIVATING PROTEIN 1"/>
    <property type="match status" value="1"/>
</dbReference>
<dbReference type="EMBL" id="MPUH01000083">
    <property type="protein sequence ID" value="OMJ91334.1"/>
    <property type="molecule type" value="Genomic_DNA"/>
</dbReference>
<dbReference type="GO" id="GO:0005096">
    <property type="term" value="F:GTPase activator activity"/>
    <property type="evidence" value="ECO:0007669"/>
    <property type="project" value="UniProtKB-KW"/>
</dbReference>
<feature type="coiled-coil region" evidence="4">
    <location>
        <begin position="62"/>
        <end position="101"/>
    </location>
</feature>
<dbReference type="OrthoDB" id="120976at2759"/>
<gene>
    <name evidence="5" type="ORF">SteCoe_6129</name>
</gene>
<protein>
    <recommendedName>
        <fullName evidence="7">B box-type domain-containing protein</fullName>
    </recommendedName>
</protein>
<dbReference type="InterPro" id="IPR032675">
    <property type="entry name" value="LRR_dom_sf"/>
</dbReference>
<dbReference type="SUPFAM" id="SSF52047">
    <property type="entry name" value="RNI-like"/>
    <property type="match status" value="1"/>
</dbReference>
<name>A0A1R2CQP7_9CILI</name>
<sequence length="432" mass="49316">MSNCSMCEFEALFKCRCNKRCYCQKCYDKHCKKKGKHDQIKLEDLGLVKKSVSFAGSDGIANNSKEKKKEVLKVEIQEDKKDLLKKAIEKEIAKLQRFRMETLACVNSQQQMLIRTIIDDSKKLSSKVISECKPKQQQLESTITDLEVVGKIPFGHPVIERLKKNTPGQSILKLDGNLKKVSLTLENILEFKIEWQSNPIIDELKEYYKANQTLIPPKLQKIYQKIFSEKHYSIKKINLSKSKIDLPALNHFKRIANFFSGIKDLRMASNKISNECCDALAEVLSIFKLLERLDLADNDLRGHGIEVLTPVLEEMKNLSVLSLAKNNFGATGARHLSMMLESLKKLKDLDLDANGFGAEGARYLSGALPKLIQLKTLRLKNNNFADDSVRFLKVAFGKMQNIESLKLDLNKFGNEEKRTMQLIVRKECKIEI</sequence>
<keyword evidence="6" id="KW-1185">Reference proteome</keyword>
<evidence type="ECO:0000256" key="4">
    <source>
        <dbReference type="SAM" id="Coils"/>
    </source>
</evidence>
<comment type="caution">
    <text evidence="5">The sequence shown here is derived from an EMBL/GenBank/DDBJ whole genome shotgun (WGS) entry which is preliminary data.</text>
</comment>
<dbReference type="InterPro" id="IPR001611">
    <property type="entry name" value="Leu-rich_rpt"/>
</dbReference>
<keyword evidence="2" id="KW-0433">Leucine-rich repeat</keyword>
<dbReference type="GO" id="GO:0005634">
    <property type="term" value="C:nucleus"/>
    <property type="evidence" value="ECO:0007669"/>
    <property type="project" value="TreeGrafter"/>
</dbReference>
<dbReference type="PANTHER" id="PTHR24113:SF12">
    <property type="entry name" value="RAN GTPASE-ACTIVATING PROTEIN 1"/>
    <property type="match status" value="1"/>
</dbReference>
<evidence type="ECO:0000256" key="1">
    <source>
        <dbReference type="ARBA" id="ARBA00022468"/>
    </source>
</evidence>
<keyword evidence="4" id="KW-0175">Coiled coil</keyword>
<dbReference type="GO" id="GO:0006913">
    <property type="term" value="P:nucleocytoplasmic transport"/>
    <property type="evidence" value="ECO:0007669"/>
    <property type="project" value="TreeGrafter"/>
</dbReference>
<evidence type="ECO:0000256" key="3">
    <source>
        <dbReference type="ARBA" id="ARBA00022737"/>
    </source>
</evidence>
<dbReference type="GO" id="GO:0031267">
    <property type="term" value="F:small GTPase binding"/>
    <property type="evidence" value="ECO:0007669"/>
    <property type="project" value="TreeGrafter"/>
</dbReference>
<evidence type="ECO:0000313" key="5">
    <source>
        <dbReference type="EMBL" id="OMJ91334.1"/>
    </source>
</evidence>
<accession>A0A1R2CQP7</accession>
<dbReference type="SMART" id="SM00368">
    <property type="entry name" value="LRR_RI"/>
    <property type="match status" value="5"/>
</dbReference>
<dbReference type="GO" id="GO:0005829">
    <property type="term" value="C:cytosol"/>
    <property type="evidence" value="ECO:0007669"/>
    <property type="project" value="TreeGrafter"/>
</dbReference>
<dbReference type="GO" id="GO:0048471">
    <property type="term" value="C:perinuclear region of cytoplasm"/>
    <property type="evidence" value="ECO:0007669"/>
    <property type="project" value="TreeGrafter"/>
</dbReference>
<evidence type="ECO:0000313" key="6">
    <source>
        <dbReference type="Proteomes" id="UP000187209"/>
    </source>
</evidence>
<dbReference type="Pfam" id="PF13516">
    <property type="entry name" value="LRR_6"/>
    <property type="match status" value="1"/>
</dbReference>
<dbReference type="InterPro" id="IPR027038">
    <property type="entry name" value="RanGap"/>
</dbReference>
<proteinExistence type="predicted"/>
<keyword evidence="1" id="KW-0343">GTPase activation</keyword>
<evidence type="ECO:0000256" key="2">
    <source>
        <dbReference type="ARBA" id="ARBA00022614"/>
    </source>
</evidence>
<reference evidence="5 6" key="1">
    <citation type="submission" date="2016-11" db="EMBL/GenBank/DDBJ databases">
        <title>The macronuclear genome of Stentor coeruleus: a giant cell with tiny introns.</title>
        <authorList>
            <person name="Slabodnick M."/>
            <person name="Ruby J.G."/>
            <person name="Reiff S.B."/>
            <person name="Swart E.C."/>
            <person name="Gosai S."/>
            <person name="Prabakaran S."/>
            <person name="Witkowska E."/>
            <person name="Larue G.E."/>
            <person name="Fisher S."/>
            <person name="Freeman R.M."/>
            <person name="Gunawardena J."/>
            <person name="Chu W."/>
            <person name="Stover N.A."/>
            <person name="Gregory B.D."/>
            <person name="Nowacki M."/>
            <person name="Derisi J."/>
            <person name="Roy S.W."/>
            <person name="Marshall W.F."/>
            <person name="Sood P."/>
        </authorList>
    </citation>
    <scope>NUCLEOTIDE SEQUENCE [LARGE SCALE GENOMIC DNA]</scope>
    <source>
        <strain evidence="5">WM001</strain>
    </source>
</reference>
<dbReference type="Gene3D" id="3.80.10.10">
    <property type="entry name" value="Ribonuclease Inhibitor"/>
    <property type="match status" value="1"/>
</dbReference>
<evidence type="ECO:0008006" key="7">
    <source>
        <dbReference type="Google" id="ProtNLM"/>
    </source>
</evidence>
<keyword evidence="3" id="KW-0677">Repeat</keyword>
<dbReference type="AlphaFoldDB" id="A0A1R2CQP7"/>
<dbReference type="Proteomes" id="UP000187209">
    <property type="component" value="Unassembled WGS sequence"/>
</dbReference>